<gene>
    <name evidence="1" type="ORF">LOAG_00634</name>
</gene>
<dbReference type="GeneID" id="9938003"/>
<dbReference type="EMBL" id="JH712069">
    <property type="protein sequence ID" value="EFO27842.2"/>
    <property type="molecule type" value="Genomic_DNA"/>
</dbReference>
<accession>A0A1S0UBI9</accession>
<reference evidence="1" key="1">
    <citation type="submission" date="2012-04" db="EMBL/GenBank/DDBJ databases">
        <title>The Genome Sequence of Loa loa.</title>
        <authorList>
            <consortium name="The Broad Institute Genome Sequencing Platform"/>
            <consortium name="Broad Institute Genome Sequencing Center for Infectious Disease"/>
            <person name="Nutman T.B."/>
            <person name="Fink D.L."/>
            <person name="Russ C."/>
            <person name="Young S."/>
            <person name="Zeng Q."/>
            <person name="Gargeya S."/>
            <person name="Alvarado L."/>
            <person name="Berlin A."/>
            <person name="Chapman S.B."/>
            <person name="Chen Z."/>
            <person name="Freedman E."/>
            <person name="Gellesch M."/>
            <person name="Goldberg J."/>
            <person name="Griggs A."/>
            <person name="Gujja S."/>
            <person name="Heilman E.R."/>
            <person name="Heiman D."/>
            <person name="Howarth C."/>
            <person name="Mehta T."/>
            <person name="Neiman D."/>
            <person name="Pearson M."/>
            <person name="Roberts A."/>
            <person name="Saif S."/>
            <person name="Shea T."/>
            <person name="Shenoy N."/>
            <person name="Sisk P."/>
            <person name="Stolte C."/>
            <person name="Sykes S."/>
            <person name="White J."/>
            <person name="Yandava C."/>
            <person name="Haas B."/>
            <person name="Henn M.R."/>
            <person name="Nusbaum C."/>
            <person name="Birren B."/>
        </authorList>
    </citation>
    <scope>NUCLEOTIDE SEQUENCE [LARGE SCALE GENOMIC DNA]</scope>
</reference>
<dbReference type="KEGG" id="loa:LOAG_00634"/>
<protein>
    <submittedName>
        <fullName evidence="1">Uncharacterized protein</fullName>
    </submittedName>
</protein>
<organism evidence="1">
    <name type="scientific">Loa loa</name>
    <name type="common">Eye worm</name>
    <name type="synonym">Filaria loa</name>
    <dbReference type="NCBI Taxonomy" id="7209"/>
    <lineage>
        <taxon>Eukaryota</taxon>
        <taxon>Metazoa</taxon>
        <taxon>Ecdysozoa</taxon>
        <taxon>Nematoda</taxon>
        <taxon>Chromadorea</taxon>
        <taxon>Rhabditida</taxon>
        <taxon>Spirurina</taxon>
        <taxon>Spiruromorpha</taxon>
        <taxon>Filarioidea</taxon>
        <taxon>Onchocercidae</taxon>
        <taxon>Loa</taxon>
    </lineage>
</organism>
<sequence>MAEKERKKIGGREEKGRQKMMSCEDFMQITKMTIVRIVSGMDIHTFGDASPCCFVEWTSAPAVDRFDDAFCHHNRRQIIFYQEPAAATAAGAAVVDVTHQAERWKGKRVPSLSVAVGGEGLNN</sequence>
<dbReference type="RefSeq" id="XP_003136222.2">
    <property type="nucleotide sequence ID" value="XM_003136174.2"/>
</dbReference>
<proteinExistence type="predicted"/>
<dbReference type="InParanoid" id="A0A1S0UBI9"/>
<dbReference type="AlphaFoldDB" id="A0A1S0UBI9"/>
<dbReference type="CTD" id="9938003"/>
<name>A0A1S0UBI9_LOALO</name>
<evidence type="ECO:0000313" key="1">
    <source>
        <dbReference type="EMBL" id="EFO27842.2"/>
    </source>
</evidence>